<gene>
    <name evidence="4" type="ORF">HMPREF9444_00084</name>
</gene>
<dbReference type="HOGENOM" id="CLU_046737_8_3_6"/>
<reference evidence="4 5" key="1">
    <citation type="submission" date="2011-01" db="EMBL/GenBank/DDBJ databases">
        <authorList>
            <person name="Weinstock G."/>
            <person name="Sodergren E."/>
            <person name="Clifton S."/>
            <person name="Fulton L."/>
            <person name="Fulton B."/>
            <person name="Courtney L."/>
            <person name="Fronick C."/>
            <person name="Harrison M."/>
            <person name="Strong C."/>
            <person name="Farmer C."/>
            <person name="Delahaunty K."/>
            <person name="Markovic C."/>
            <person name="Hall O."/>
            <person name="Minx P."/>
            <person name="Tomlinson C."/>
            <person name="Mitreva M."/>
            <person name="Hou S."/>
            <person name="Chen J."/>
            <person name="Wollam A."/>
            <person name="Pepin K.H."/>
            <person name="Johnson M."/>
            <person name="Bhonagiri V."/>
            <person name="Zhang X."/>
            <person name="Suruliraj S."/>
            <person name="Warren W."/>
            <person name="Chinwalla A."/>
            <person name="Mardis E.R."/>
            <person name="Wilson R.K."/>
        </authorList>
    </citation>
    <scope>NUCLEOTIDE SEQUENCE [LARGE SCALE GENOMIC DNA]</scope>
    <source>
        <strain evidence="5">DSM 22608 / JCM 16073 / KCTC 15190 / YIT 12066</strain>
    </source>
</reference>
<dbReference type="eggNOG" id="COG0071">
    <property type="taxonomic scope" value="Bacteria"/>
</dbReference>
<dbReference type="EMBL" id="AEVO01000005">
    <property type="protein sequence ID" value="EFY08078.1"/>
    <property type="molecule type" value="Genomic_DNA"/>
</dbReference>
<dbReference type="PROSITE" id="PS01031">
    <property type="entry name" value="SHSP"/>
    <property type="match status" value="1"/>
</dbReference>
<accession>E8LHC6</accession>
<evidence type="ECO:0000313" key="4">
    <source>
        <dbReference type="EMBL" id="EFY08078.1"/>
    </source>
</evidence>
<evidence type="ECO:0000256" key="1">
    <source>
        <dbReference type="PROSITE-ProRule" id="PRU00285"/>
    </source>
</evidence>
<dbReference type="SUPFAM" id="SSF49764">
    <property type="entry name" value="HSP20-like chaperones"/>
    <property type="match status" value="1"/>
</dbReference>
<dbReference type="InterPro" id="IPR008978">
    <property type="entry name" value="HSP20-like_chaperone"/>
</dbReference>
<keyword evidence="5" id="KW-1185">Reference proteome</keyword>
<comment type="similarity">
    <text evidence="1 2">Belongs to the small heat shock protein (HSP20) family.</text>
</comment>
<dbReference type="Gene3D" id="2.60.40.790">
    <property type="match status" value="1"/>
</dbReference>
<sequence>MNNMIDTKNNNQKRNAPATIWDLMSRPLSDFDDMFRPLSAMQDDFKVDLKDCGDKYELHADMPGVKKKDIELRYDNGILSIKAEHHTHQNIKDEESGFLIRERSAGTFSRSIAIDDVDPNGIEASFDNGTLQVELKKIERKAVGNIEIK</sequence>
<dbReference type="Pfam" id="PF00011">
    <property type="entry name" value="HSP20"/>
    <property type="match status" value="1"/>
</dbReference>
<organism evidence="4 5">
    <name type="scientific">Succinatimonas hippei (strain DSM 22608 / JCM 16073 / KCTC 15190 / YIT 12066)</name>
    <dbReference type="NCBI Taxonomy" id="762983"/>
    <lineage>
        <taxon>Bacteria</taxon>
        <taxon>Pseudomonadati</taxon>
        <taxon>Pseudomonadota</taxon>
        <taxon>Gammaproteobacteria</taxon>
        <taxon>Aeromonadales</taxon>
        <taxon>Succinivibrionaceae</taxon>
        <taxon>Succinatimonas</taxon>
    </lineage>
</organism>
<dbReference type="OrthoDB" id="9792695at2"/>
<dbReference type="PANTHER" id="PTHR11527">
    <property type="entry name" value="HEAT-SHOCK PROTEIN 20 FAMILY MEMBER"/>
    <property type="match status" value="1"/>
</dbReference>
<name>E8LHC6_SUCHY</name>
<protein>
    <submittedName>
        <fullName evidence="4">Hsp20/alpha crystallin family protein</fullName>
    </submittedName>
</protein>
<dbReference type="STRING" id="762983.HMPREF9444_00084"/>
<evidence type="ECO:0000259" key="3">
    <source>
        <dbReference type="PROSITE" id="PS01031"/>
    </source>
</evidence>
<dbReference type="AlphaFoldDB" id="E8LHC6"/>
<dbReference type="InterPro" id="IPR031107">
    <property type="entry name" value="Small_HSP"/>
</dbReference>
<evidence type="ECO:0000313" key="5">
    <source>
        <dbReference type="Proteomes" id="UP000018458"/>
    </source>
</evidence>
<dbReference type="InterPro" id="IPR002068">
    <property type="entry name" value="A-crystallin/Hsp20_dom"/>
</dbReference>
<dbReference type="RefSeq" id="WP_009142314.1">
    <property type="nucleotide sequence ID" value="NZ_GL830943.1"/>
</dbReference>
<proteinExistence type="inferred from homology"/>
<feature type="domain" description="SHSP" evidence="3">
    <location>
        <begin position="38"/>
        <end position="149"/>
    </location>
</feature>
<dbReference type="Proteomes" id="UP000018458">
    <property type="component" value="Unassembled WGS sequence"/>
</dbReference>
<comment type="caution">
    <text evidence="4">The sequence shown here is derived from an EMBL/GenBank/DDBJ whole genome shotgun (WGS) entry which is preliminary data.</text>
</comment>
<dbReference type="CDD" id="cd06471">
    <property type="entry name" value="ACD_LpsHSP_like"/>
    <property type="match status" value="1"/>
</dbReference>
<evidence type="ECO:0000256" key="2">
    <source>
        <dbReference type="RuleBase" id="RU003616"/>
    </source>
</evidence>